<keyword evidence="3" id="KW-1185">Reference proteome</keyword>
<protein>
    <submittedName>
        <fullName evidence="2">FHA domain-containing protein</fullName>
    </submittedName>
</protein>
<dbReference type="CDD" id="cd00060">
    <property type="entry name" value="FHA"/>
    <property type="match status" value="1"/>
</dbReference>
<name>A0ABV8RRK5_9SPHN</name>
<dbReference type="PANTHER" id="PTHR23308">
    <property type="entry name" value="NUCLEAR INHIBITOR OF PROTEIN PHOSPHATASE-1"/>
    <property type="match status" value="1"/>
</dbReference>
<feature type="domain" description="FHA" evidence="1">
    <location>
        <begin position="27"/>
        <end position="77"/>
    </location>
</feature>
<dbReference type="EMBL" id="JBHSDR010000006">
    <property type="protein sequence ID" value="MFC4295757.1"/>
    <property type="molecule type" value="Genomic_DNA"/>
</dbReference>
<dbReference type="RefSeq" id="WP_379539222.1">
    <property type="nucleotide sequence ID" value="NZ_JBHSDR010000006.1"/>
</dbReference>
<dbReference type="InterPro" id="IPR000253">
    <property type="entry name" value="FHA_dom"/>
</dbReference>
<dbReference type="SMART" id="SM00240">
    <property type="entry name" value="FHA"/>
    <property type="match status" value="1"/>
</dbReference>
<dbReference type="Proteomes" id="UP001595828">
    <property type="component" value="Unassembled WGS sequence"/>
</dbReference>
<evidence type="ECO:0000313" key="2">
    <source>
        <dbReference type="EMBL" id="MFC4295757.1"/>
    </source>
</evidence>
<accession>A0ABV8RRK5</accession>
<dbReference type="InterPro" id="IPR050923">
    <property type="entry name" value="Cell_Proc_Reg/RNA_Proc"/>
</dbReference>
<evidence type="ECO:0000259" key="1">
    <source>
        <dbReference type="PROSITE" id="PS50006"/>
    </source>
</evidence>
<dbReference type="InterPro" id="IPR008984">
    <property type="entry name" value="SMAD_FHA_dom_sf"/>
</dbReference>
<reference evidence="3" key="1">
    <citation type="journal article" date="2019" name="Int. J. Syst. Evol. Microbiol.">
        <title>The Global Catalogue of Microorganisms (GCM) 10K type strain sequencing project: providing services to taxonomists for standard genome sequencing and annotation.</title>
        <authorList>
            <consortium name="The Broad Institute Genomics Platform"/>
            <consortium name="The Broad Institute Genome Sequencing Center for Infectious Disease"/>
            <person name="Wu L."/>
            <person name="Ma J."/>
        </authorList>
    </citation>
    <scope>NUCLEOTIDE SEQUENCE [LARGE SCALE GENOMIC DNA]</scope>
    <source>
        <strain evidence="3">CGMCC 1.12989</strain>
    </source>
</reference>
<evidence type="ECO:0000313" key="3">
    <source>
        <dbReference type="Proteomes" id="UP001595828"/>
    </source>
</evidence>
<dbReference type="Gene3D" id="2.60.200.20">
    <property type="match status" value="1"/>
</dbReference>
<sequence>MTEIDTFVRFESDGECFEVPIAQPGTCGFGRSLENTVVLTDTLASRDHAVITRAEDGACLLSDLGSTNGTRVNGRPVTAPTALSSGDVIEIGRQAIVFIQGSAPRGV</sequence>
<dbReference type="SUPFAM" id="SSF49879">
    <property type="entry name" value="SMAD/FHA domain"/>
    <property type="match status" value="1"/>
</dbReference>
<proteinExistence type="predicted"/>
<comment type="caution">
    <text evidence="2">The sequence shown here is derived from an EMBL/GenBank/DDBJ whole genome shotgun (WGS) entry which is preliminary data.</text>
</comment>
<dbReference type="PROSITE" id="PS50006">
    <property type="entry name" value="FHA_DOMAIN"/>
    <property type="match status" value="1"/>
</dbReference>
<gene>
    <name evidence="2" type="ORF">ACFO0A_11895</name>
</gene>
<organism evidence="2 3">
    <name type="scientific">Novosphingobium tardum</name>
    <dbReference type="NCBI Taxonomy" id="1538021"/>
    <lineage>
        <taxon>Bacteria</taxon>
        <taxon>Pseudomonadati</taxon>
        <taxon>Pseudomonadota</taxon>
        <taxon>Alphaproteobacteria</taxon>
        <taxon>Sphingomonadales</taxon>
        <taxon>Sphingomonadaceae</taxon>
        <taxon>Novosphingobium</taxon>
    </lineage>
</organism>
<dbReference type="Pfam" id="PF00498">
    <property type="entry name" value="FHA"/>
    <property type="match status" value="1"/>
</dbReference>